<dbReference type="EMBL" id="SLXO01000003">
    <property type="protein sequence ID" value="TCP36210.1"/>
    <property type="molecule type" value="Genomic_DNA"/>
</dbReference>
<evidence type="ECO:0000259" key="1">
    <source>
        <dbReference type="Pfam" id="PF01458"/>
    </source>
</evidence>
<keyword evidence="3" id="KW-1185">Reference proteome</keyword>
<dbReference type="Pfam" id="PF01458">
    <property type="entry name" value="SUFBD_core"/>
    <property type="match status" value="1"/>
</dbReference>
<dbReference type="Proteomes" id="UP000295399">
    <property type="component" value="Unassembled WGS sequence"/>
</dbReference>
<dbReference type="InterPro" id="IPR000825">
    <property type="entry name" value="SUF_FeS_clus_asmbl_SufBD_core"/>
</dbReference>
<protein>
    <submittedName>
        <fullName evidence="2">Fe-S cluster assembly protein SufD</fullName>
    </submittedName>
</protein>
<comment type="caution">
    <text evidence="2">The sequence shown here is derived from an EMBL/GenBank/DDBJ whole genome shotgun (WGS) entry which is preliminary data.</text>
</comment>
<feature type="domain" description="SUF system FeS cluster assembly SufBD core" evidence="1">
    <location>
        <begin position="147"/>
        <end position="375"/>
    </location>
</feature>
<dbReference type="InterPro" id="IPR037284">
    <property type="entry name" value="SUF_FeS_clus_asmbl_SufBD_sf"/>
</dbReference>
<dbReference type="InParanoid" id="A0A4R2PKW6"/>
<dbReference type="AlphaFoldDB" id="A0A4R2PKW6"/>
<dbReference type="NCBIfam" id="TIGR01981">
    <property type="entry name" value="sufD"/>
    <property type="match status" value="1"/>
</dbReference>
<organism evidence="2 3">
    <name type="scientific">Rhodothalassium salexigens DSM 2132</name>
    <dbReference type="NCBI Taxonomy" id="1188247"/>
    <lineage>
        <taxon>Bacteria</taxon>
        <taxon>Pseudomonadati</taxon>
        <taxon>Pseudomonadota</taxon>
        <taxon>Alphaproteobacteria</taxon>
        <taxon>Rhodothalassiales</taxon>
        <taxon>Rhodothalassiaceae</taxon>
        <taxon>Rhodothalassium</taxon>
    </lineage>
</organism>
<reference evidence="2 3" key="1">
    <citation type="submission" date="2019-03" db="EMBL/GenBank/DDBJ databases">
        <title>Genomic Encyclopedia of Type Strains, Phase IV (KMG-IV): sequencing the most valuable type-strain genomes for metagenomic binning, comparative biology and taxonomic classification.</title>
        <authorList>
            <person name="Goeker M."/>
        </authorList>
    </citation>
    <scope>NUCLEOTIDE SEQUENCE [LARGE SCALE GENOMIC DNA]</scope>
    <source>
        <strain evidence="2 3">DSM 2132</strain>
    </source>
</reference>
<dbReference type="PANTHER" id="PTHR43575">
    <property type="entry name" value="PROTEIN ABCI7, CHLOROPLASTIC"/>
    <property type="match status" value="1"/>
</dbReference>
<dbReference type="GO" id="GO:0016226">
    <property type="term" value="P:iron-sulfur cluster assembly"/>
    <property type="evidence" value="ECO:0007669"/>
    <property type="project" value="InterPro"/>
</dbReference>
<dbReference type="InterPro" id="IPR055346">
    <property type="entry name" value="Fe-S_cluster_assembly_SufBD"/>
</dbReference>
<accession>A0A4R2PKW6</accession>
<dbReference type="PANTHER" id="PTHR43575:SF1">
    <property type="entry name" value="PROTEIN ABCI7, CHLOROPLASTIC"/>
    <property type="match status" value="1"/>
</dbReference>
<evidence type="ECO:0000313" key="2">
    <source>
        <dbReference type="EMBL" id="TCP36210.1"/>
    </source>
</evidence>
<name>A0A4R2PKW6_RHOSA</name>
<dbReference type="RefSeq" id="WP_132707771.1">
    <property type="nucleotide sequence ID" value="NZ_JACIGF010000003.1"/>
</dbReference>
<dbReference type="InterPro" id="IPR011542">
    <property type="entry name" value="SUF_FeS_clus_asmbl_SufD"/>
</dbReference>
<dbReference type="FunCoup" id="A0A4R2PKW6">
    <property type="interactions" value="364"/>
</dbReference>
<evidence type="ECO:0000313" key="3">
    <source>
        <dbReference type="Proteomes" id="UP000295399"/>
    </source>
</evidence>
<dbReference type="OrthoDB" id="9768262at2"/>
<proteinExistence type="predicted"/>
<dbReference type="SUPFAM" id="SSF101960">
    <property type="entry name" value="Stabilizer of iron transporter SufD"/>
    <property type="match status" value="1"/>
</dbReference>
<gene>
    <name evidence="2" type="ORF">EV659_10397</name>
</gene>
<sequence length="405" mass="42673">MADSPFDDAFAGLGGASAQRRAAYDRFRSLGLPSRRQEDWKYTDLAGLDRARLAPAATGPAVSAPVAGLDGPLLVLTNGRVDADASRMGDLPAGLEIVTDGEPASTGADNALAALNAAFAPQAVHVRVADGAAIDRPLQLLYRVTDADACAAHVRVRVALGARAALTLVERFEGDASAYWQNQVLDVAGETGSTLIHALFQAEGPRSVHSGLTRVALAGGARYRRFDLQTGAEIARNEVHVAATEAGAHADIRVAQMARAGQSLDTRSYLDHRVADTTSDQGARAVVDAQGRTAFQGKVHVARDAQRTDAQQQSKAILLDETAEANTKPELEIYADDVVCAHGATVGQLDAAALFYLVQRGLPLAEAKALLIEAFVADLFGDLDDDTLRDAFVAAAQVWFGKEPS</sequence>